<accession>A0A0C2NBY9</accession>
<dbReference type="AlphaFoldDB" id="A0A0C2NBY9"/>
<evidence type="ECO:0000313" key="1">
    <source>
        <dbReference type="EMBL" id="KII71492.1"/>
    </source>
</evidence>
<protein>
    <submittedName>
        <fullName evidence="1">Uncharacterized protein</fullName>
    </submittedName>
</protein>
<organism evidence="1 2">
    <name type="scientific">Thelohanellus kitauei</name>
    <name type="common">Myxosporean</name>
    <dbReference type="NCBI Taxonomy" id="669202"/>
    <lineage>
        <taxon>Eukaryota</taxon>
        <taxon>Metazoa</taxon>
        <taxon>Cnidaria</taxon>
        <taxon>Myxozoa</taxon>
        <taxon>Myxosporea</taxon>
        <taxon>Bivalvulida</taxon>
        <taxon>Platysporina</taxon>
        <taxon>Myxobolidae</taxon>
        <taxon>Thelohanellus</taxon>
    </lineage>
</organism>
<keyword evidence="2" id="KW-1185">Reference proteome</keyword>
<dbReference type="EMBL" id="JWZT01001748">
    <property type="protein sequence ID" value="KII71492.1"/>
    <property type="molecule type" value="Genomic_DNA"/>
</dbReference>
<sequence>MCLVNLKEWENVNINSVTLASSCLVRNPSNALGGFLIEADAMIDRRYGCKQLFELETLVTWKLELEYIFKGVYGAGTIEISITKTSMIALCKGYDRIKLCCTLNSLLNW</sequence>
<dbReference type="Proteomes" id="UP000031668">
    <property type="component" value="Unassembled WGS sequence"/>
</dbReference>
<reference evidence="1 2" key="1">
    <citation type="journal article" date="2014" name="Genome Biol. Evol.">
        <title>The genome of the myxosporean Thelohanellus kitauei shows adaptations to nutrient acquisition within its fish host.</title>
        <authorList>
            <person name="Yang Y."/>
            <person name="Xiong J."/>
            <person name="Zhou Z."/>
            <person name="Huo F."/>
            <person name="Miao W."/>
            <person name="Ran C."/>
            <person name="Liu Y."/>
            <person name="Zhang J."/>
            <person name="Feng J."/>
            <person name="Wang M."/>
            <person name="Wang M."/>
            <person name="Wang L."/>
            <person name="Yao B."/>
        </authorList>
    </citation>
    <scope>NUCLEOTIDE SEQUENCE [LARGE SCALE GENOMIC DNA]</scope>
    <source>
        <strain evidence="1">Wuqing</strain>
    </source>
</reference>
<dbReference type="PROSITE" id="PS51257">
    <property type="entry name" value="PROKAR_LIPOPROTEIN"/>
    <property type="match status" value="1"/>
</dbReference>
<gene>
    <name evidence="1" type="ORF">RF11_04037</name>
</gene>
<proteinExistence type="predicted"/>
<comment type="caution">
    <text evidence="1">The sequence shown here is derived from an EMBL/GenBank/DDBJ whole genome shotgun (WGS) entry which is preliminary data.</text>
</comment>
<evidence type="ECO:0000313" key="2">
    <source>
        <dbReference type="Proteomes" id="UP000031668"/>
    </source>
</evidence>
<name>A0A0C2NBY9_THEKT</name>